<name>Q22U88_TETTS</name>
<dbReference type="PANTHER" id="PTHR11799">
    <property type="entry name" value="PARAOXONASE"/>
    <property type="match status" value="1"/>
</dbReference>
<evidence type="ECO:0000313" key="2">
    <source>
        <dbReference type="EMBL" id="EAR88799.1"/>
    </source>
</evidence>
<protein>
    <submittedName>
        <fullName evidence="2">Transmembrane protein, putative</fullName>
    </submittedName>
</protein>
<keyword evidence="1" id="KW-1133">Transmembrane helix</keyword>
<dbReference type="Proteomes" id="UP000009168">
    <property type="component" value="Unassembled WGS sequence"/>
</dbReference>
<keyword evidence="1 2" id="KW-0812">Transmembrane</keyword>
<dbReference type="KEGG" id="tet:TTHERM_00261960"/>
<organism evidence="2 3">
    <name type="scientific">Tetrahymena thermophila (strain SB210)</name>
    <dbReference type="NCBI Taxonomy" id="312017"/>
    <lineage>
        <taxon>Eukaryota</taxon>
        <taxon>Sar</taxon>
        <taxon>Alveolata</taxon>
        <taxon>Ciliophora</taxon>
        <taxon>Intramacronucleata</taxon>
        <taxon>Oligohymenophorea</taxon>
        <taxon>Hymenostomatida</taxon>
        <taxon>Tetrahymenina</taxon>
        <taxon>Tetrahymenidae</taxon>
        <taxon>Tetrahymena</taxon>
    </lineage>
</organism>
<dbReference type="AlphaFoldDB" id="Q22U88"/>
<evidence type="ECO:0000313" key="3">
    <source>
        <dbReference type="Proteomes" id="UP000009168"/>
    </source>
</evidence>
<sequence>MNNKLQFIIVVIGLSYLVNFLGVFQHQQEFIANYTDCKYLEADIQLYGTEDSVVYNQDIIIGIHTSIHKVFTTNIDVDQLEKGGFFAIYGISKGNLLARKVKVLNYPENLLFNPHGIEIREEFLYVINHSFYTGGERVETYKISLDEEGLVVLNYLHATHMNSKLNGTTNDILFLSETRFIITQWLIFPIPLKGNGDQSLIYTLTAMISQLLNLKFTYAYNCNYVQSGEAVCHKIESSLGVAVNGIAFDGKDTIAISDTVGRSLKIYKLNEKYELELQQTLQTNLMIDNINYDKQTQQFIASGSNTVYEYLLFNNKLERVLKNKSNKSSIKYSAVVQAFKYNQFNKLFEPELIFQSSHSVATISGALFDHSQKYLFLNNFSDKSIVVCEKNVQKK</sequence>
<reference evidence="3" key="1">
    <citation type="journal article" date="2006" name="PLoS Biol.">
        <title>Macronuclear genome sequence of the ciliate Tetrahymena thermophila, a model eukaryote.</title>
        <authorList>
            <person name="Eisen J.A."/>
            <person name="Coyne R.S."/>
            <person name="Wu M."/>
            <person name="Wu D."/>
            <person name="Thiagarajan M."/>
            <person name="Wortman J.R."/>
            <person name="Badger J.H."/>
            <person name="Ren Q."/>
            <person name="Amedeo P."/>
            <person name="Jones K.M."/>
            <person name="Tallon L.J."/>
            <person name="Delcher A.L."/>
            <person name="Salzberg S.L."/>
            <person name="Silva J.C."/>
            <person name="Haas B.J."/>
            <person name="Majoros W.H."/>
            <person name="Farzad M."/>
            <person name="Carlton J.M."/>
            <person name="Smith R.K. Jr."/>
            <person name="Garg J."/>
            <person name="Pearlman R.E."/>
            <person name="Karrer K.M."/>
            <person name="Sun L."/>
            <person name="Manning G."/>
            <person name="Elde N.C."/>
            <person name="Turkewitz A.P."/>
            <person name="Asai D.J."/>
            <person name="Wilkes D.E."/>
            <person name="Wang Y."/>
            <person name="Cai H."/>
            <person name="Collins K."/>
            <person name="Stewart B.A."/>
            <person name="Lee S.R."/>
            <person name="Wilamowska K."/>
            <person name="Weinberg Z."/>
            <person name="Ruzzo W.L."/>
            <person name="Wloga D."/>
            <person name="Gaertig J."/>
            <person name="Frankel J."/>
            <person name="Tsao C.-C."/>
            <person name="Gorovsky M.A."/>
            <person name="Keeling P.J."/>
            <person name="Waller R.F."/>
            <person name="Patron N.J."/>
            <person name="Cherry J.M."/>
            <person name="Stover N.A."/>
            <person name="Krieger C.J."/>
            <person name="del Toro C."/>
            <person name="Ryder H.F."/>
            <person name="Williamson S.C."/>
            <person name="Barbeau R.A."/>
            <person name="Hamilton E.P."/>
            <person name="Orias E."/>
        </authorList>
    </citation>
    <scope>NUCLEOTIDE SEQUENCE [LARGE SCALE GENOMIC DNA]</scope>
    <source>
        <strain evidence="3">SB210</strain>
    </source>
</reference>
<dbReference type="eggNOG" id="ENOG502SFGC">
    <property type="taxonomic scope" value="Eukaryota"/>
</dbReference>
<dbReference type="OrthoDB" id="432162at2759"/>
<evidence type="ECO:0000256" key="1">
    <source>
        <dbReference type="SAM" id="Phobius"/>
    </source>
</evidence>
<dbReference type="SUPFAM" id="SSF63829">
    <property type="entry name" value="Calcium-dependent phosphotriesterase"/>
    <property type="match status" value="1"/>
</dbReference>
<accession>Q22U88</accession>
<dbReference type="InParanoid" id="Q22U88"/>
<dbReference type="PANTHER" id="PTHR11799:SF12">
    <property type="entry name" value="PARAOXONASE-RELATED"/>
    <property type="match status" value="1"/>
</dbReference>
<proteinExistence type="predicted"/>
<dbReference type="InterPro" id="IPR011042">
    <property type="entry name" value="6-blade_b-propeller_TolB-like"/>
</dbReference>
<keyword evidence="1" id="KW-0472">Membrane</keyword>
<dbReference type="RefSeq" id="XP_001009044.1">
    <property type="nucleotide sequence ID" value="XM_001009044.1"/>
</dbReference>
<gene>
    <name evidence="2" type="ORF">TTHERM_00261960</name>
</gene>
<feature type="transmembrane region" description="Helical" evidence="1">
    <location>
        <begin position="7"/>
        <end position="24"/>
    </location>
</feature>
<dbReference type="OMA" id="WADIAPM"/>
<dbReference type="GeneID" id="7846147"/>
<keyword evidence="3" id="KW-1185">Reference proteome</keyword>
<dbReference type="InterPro" id="IPR051288">
    <property type="entry name" value="Serum_paraoxonase/arylesterase"/>
</dbReference>
<dbReference type="Gene3D" id="2.120.10.30">
    <property type="entry name" value="TolB, C-terminal domain"/>
    <property type="match status" value="1"/>
</dbReference>
<dbReference type="EMBL" id="GG662830">
    <property type="protein sequence ID" value="EAR88799.1"/>
    <property type="molecule type" value="Genomic_DNA"/>
</dbReference>
<dbReference type="HOGENOM" id="CLU_659710_0_0_1"/>